<evidence type="ECO:0000256" key="3">
    <source>
        <dbReference type="SAM" id="Phobius"/>
    </source>
</evidence>
<feature type="domain" description="MHC class I-like antigen recognition-like" evidence="5">
    <location>
        <begin position="29"/>
        <end position="194"/>
    </location>
</feature>
<protein>
    <recommendedName>
        <fullName evidence="5">MHC class I-like antigen recognition-like domain-containing protein</fullName>
    </recommendedName>
</protein>
<feature type="signal peptide" evidence="4">
    <location>
        <begin position="1"/>
        <end position="16"/>
    </location>
</feature>
<dbReference type="InterPro" id="IPR011161">
    <property type="entry name" value="MHC_I-like_Ag-recog"/>
</dbReference>
<dbReference type="GO" id="GO:0009897">
    <property type="term" value="C:external side of plasma membrane"/>
    <property type="evidence" value="ECO:0007669"/>
    <property type="project" value="TreeGrafter"/>
</dbReference>
<dbReference type="Gene3D" id="3.30.500.10">
    <property type="entry name" value="MHC class I-like antigen recognition-like"/>
    <property type="match status" value="1"/>
</dbReference>
<comment type="similarity">
    <text evidence="2">Belongs to the MHC class I family.</text>
</comment>
<dbReference type="InterPro" id="IPR001039">
    <property type="entry name" value="MHC_I_a_a1/a2"/>
</dbReference>
<dbReference type="InterPro" id="IPR050208">
    <property type="entry name" value="MHC_class-I_related"/>
</dbReference>
<feature type="transmembrane region" description="Helical" evidence="3">
    <location>
        <begin position="226"/>
        <end position="257"/>
    </location>
</feature>
<keyword evidence="3" id="KW-0812">Transmembrane</keyword>
<feature type="chain" id="PRO_5038932470" description="MHC class I-like antigen recognition-like domain-containing protein" evidence="4">
    <location>
        <begin position="17"/>
        <end position="332"/>
    </location>
</feature>
<evidence type="ECO:0000256" key="1">
    <source>
        <dbReference type="ARBA" id="ARBA00023180"/>
    </source>
</evidence>
<accession>A0A9D3PHJ9</accession>
<keyword evidence="4" id="KW-0732">Signal</keyword>
<dbReference type="SUPFAM" id="SSF54452">
    <property type="entry name" value="MHC antigen-recognition domain"/>
    <property type="match status" value="1"/>
</dbReference>
<keyword evidence="3" id="KW-0472">Membrane</keyword>
<dbReference type="AlphaFoldDB" id="A0A9D3PHJ9"/>
<dbReference type="OrthoDB" id="8936120at2759"/>
<name>A0A9D3PHJ9_MEGAT</name>
<dbReference type="PRINTS" id="PR01638">
    <property type="entry name" value="MHCCLASSI"/>
</dbReference>
<dbReference type="GO" id="GO:0005615">
    <property type="term" value="C:extracellular space"/>
    <property type="evidence" value="ECO:0007669"/>
    <property type="project" value="TreeGrafter"/>
</dbReference>
<keyword evidence="7" id="KW-1185">Reference proteome</keyword>
<evidence type="ECO:0000256" key="2">
    <source>
        <dbReference type="RuleBase" id="RU004439"/>
    </source>
</evidence>
<sequence>MIGVLIVLCGFHAGFAVTHVGKGCITGSSGVRDLPEVMVVPILDDETVAYFDSKTRKIEIRLEWVLGKVKDSQKYIDFYNVTFNIGIPHLINYLQDIMRLHGHSGGIHTLQLMLGCEVNEDGKAGEFIQFGYDGEDFTSLDISTVTWIAHSPQAVIFNSGWNHRPEVARFWKGILENQCYVLLQEVVDNGREILERKALPHPPDFLIASTCLPAHLLPISSSAQPYIYLACLCLVASLSQCLLCYFVALFCVLLFLYRFLSAVLPWLPDLPAYLVLTQPVPVFDPCFWFVSATDCLPGFLTLPVLPLRTCDSNKTPMESVPAWSAFESVPVR</sequence>
<dbReference type="Pfam" id="PF00129">
    <property type="entry name" value="MHC_I"/>
    <property type="match status" value="1"/>
</dbReference>
<organism evidence="6 7">
    <name type="scientific">Megalops atlanticus</name>
    <name type="common">Tarpon</name>
    <name type="synonym">Clupea gigantea</name>
    <dbReference type="NCBI Taxonomy" id="7932"/>
    <lineage>
        <taxon>Eukaryota</taxon>
        <taxon>Metazoa</taxon>
        <taxon>Chordata</taxon>
        <taxon>Craniata</taxon>
        <taxon>Vertebrata</taxon>
        <taxon>Euteleostomi</taxon>
        <taxon>Actinopterygii</taxon>
        <taxon>Neopterygii</taxon>
        <taxon>Teleostei</taxon>
        <taxon>Elopiformes</taxon>
        <taxon>Megalopidae</taxon>
        <taxon>Megalops</taxon>
    </lineage>
</organism>
<dbReference type="PANTHER" id="PTHR16675:SF235">
    <property type="entry name" value="SHKT DOMAIN-CONTAINING PROTEIN"/>
    <property type="match status" value="1"/>
</dbReference>
<dbReference type="InterPro" id="IPR037055">
    <property type="entry name" value="MHC_I-like_Ag-recog_sf"/>
</dbReference>
<evidence type="ECO:0000313" key="6">
    <source>
        <dbReference type="EMBL" id="KAG7457575.1"/>
    </source>
</evidence>
<dbReference type="GO" id="GO:0006955">
    <property type="term" value="P:immune response"/>
    <property type="evidence" value="ECO:0007669"/>
    <property type="project" value="TreeGrafter"/>
</dbReference>
<proteinExistence type="inferred from homology"/>
<dbReference type="PANTHER" id="PTHR16675">
    <property type="entry name" value="MHC CLASS I-RELATED"/>
    <property type="match status" value="1"/>
</dbReference>
<comment type="caution">
    <text evidence="6">The sequence shown here is derived from an EMBL/GenBank/DDBJ whole genome shotgun (WGS) entry which is preliminary data.</text>
</comment>
<dbReference type="EMBL" id="JAFDVH010000021">
    <property type="protein sequence ID" value="KAG7457575.1"/>
    <property type="molecule type" value="Genomic_DNA"/>
</dbReference>
<keyword evidence="3" id="KW-1133">Transmembrane helix</keyword>
<evidence type="ECO:0000256" key="4">
    <source>
        <dbReference type="SAM" id="SignalP"/>
    </source>
</evidence>
<gene>
    <name evidence="6" type="ORF">MATL_G00228630</name>
</gene>
<evidence type="ECO:0000313" key="7">
    <source>
        <dbReference type="Proteomes" id="UP001046870"/>
    </source>
</evidence>
<keyword evidence="1" id="KW-0325">Glycoprotein</keyword>
<reference evidence="6" key="1">
    <citation type="submission" date="2021-01" db="EMBL/GenBank/DDBJ databases">
        <authorList>
            <person name="Zahm M."/>
            <person name="Roques C."/>
            <person name="Cabau C."/>
            <person name="Klopp C."/>
            <person name="Donnadieu C."/>
            <person name="Jouanno E."/>
            <person name="Lampietro C."/>
            <person name="Louis A."/>
            <person name="Herpin A."/>
            <person name="Echchiki A."/>
            <person name="Berthelot C."/>
            <person name="Parey E."/>
            <person name="Roest-Crollius H."/>
            <person name="Braasch I."/>
            <person name="Postlethwait J."/>
            <person name="Bobe J."/>
            <person name="Montfort J."/>
            <person name="Bouchez O."/>
            <person name="Begum T."/>
            <person name="Mejri S."/>
            <person name="Adams A."/>
            <person name="Chen W.-J."/>
            <person name="Guiguen Y."/>
        </authorList>
    </citation>
    <scope>NUCLEOTIDE SEQUENCE</scope>
    <source>
        <strain evidence="6">YG-15Mar2019-1</strain>
        <tissue evidence="6">Brain</tissue>
    </source>
</reference>
<evidence type="ECO:0000259" key="5">
    <source>
        <dbReference type="Pfam" id="PF00129"/>
    </source>
</evidence>
<dbReference type="InterPro" id="IPR011162">
    <property type="entry name" value="MHC_I/II-like_Ag-recog"/>
</dbReference>
<dbReference type="Proteomes" id="UP001046870">
    <property type="component" value="Chromosome 21"/>
</dbReference>